<feature type="domain" description="MYND-type" evidence="5">
    <location>
        <begin position="273"/>
        <end position="313"/>
    </location>
</feature>
<keyword evidence="1" id="KW-0479">Metal-binding</keyword>
<dbReference type="SUPFAM" id="SSF144232">
    <property type="entry name" value="HIT/MYND zinc finger-like"/>
    <property type="match status" value="1"/>
</dbReference>
<name>A0A9W6ZQ78_9STRA</name>
<reference evidence="6" key="1">
    <citation type="submission" date="2022-07" db="EMBL/GenBank/DDBJ databases">
        <title>Genome analysis of Parmales, a sister group of diatoms, reveals the evolutionary specialization of diatoms from phago-mixotrophs to photoautotrophs.</title>
        <authorList>
            <person name="Ban H."/>
            <person name="Sato S."/>
            <person name="Yoshikawa S."/>
            <person name="Kazumasa Y."/>
            <person name="Nakamura Y."/>
            <person name="Ichinomiya M."/>
            <person name="Saitoh K."/>
            <person name="Sato N."/>
            <person name="Blanc-Mathieu R."/>
            <person name="Endo H."/>
            <person name="Kuwata A."/>
            <person name="Ogata H."/>
        </authorList>
    </citation>
    <scope>NUCLEOTIDE SEQUENCE</scope>
</reference>
<organism evidence="6 7">
    <name type="scientific">Triparma retinervis</name>
    <dbReference type="NCBI Taxonomy" id="2557542"/>
    <lineage>
        <taxon>Eukaryota</taxon>
        <taxon>Sar</taxon>
        <taxon>Stramenopiles</taxon>
        <taxon>Ochrophyta</taxon>
        <taxon>Bolidophyceae</taxon>
        <taxon>Parmales</taxon>
        <taxon>Triparmaceae</taxon>
        <taxon>Triparma</taxon>
    </lineage>
</organism>
<evidence type="ECO:0000256" key="2">
    <source>
        <dbReference type="ARBA" id="ARBA00022771"/>
    </source>
</evidence>
<dbReference type="PROSITE" id="PS01360">
    <property type="entry name" value="ZF_MYND_1"/>
    <property type="match status" value="1"/>
</dbReference>
<accession>A0A9W6ZQ78</accession>
<evidence type="ECO:0000256" key="4">
    <source>
        <dbReference type="PROSITE-ProRule" id="PRU00134"/>
    </source>
</evidence>
<sequence>MERQNANPVIGDSLHARMGEKKFLGRTKSGTIPSTLSEYLETTADGVPPLFPHPPRWPNDSSLKHSIWNVFCGGKKPSSMLYGMVLGPDIANYTNQRSMDNSWRLFLQACRGVGEDMQMNSKKMIEELLTPSGWEVDPSLVPDGDMSVKQFQMEIVSAMQTGRLHLTPSNEPSRQAKGLCEVCKTPCLSECICGENFCSRACLKKGWKTHQNICDTVIENNSIACSFTHLEFLLPKFGSGCSPNQVHGFLPWTGGLLDGEALDRVTKEQKQVCSDCGKVATKKLLKCGGCLATRYCNRDCQMRHWKFGHKKECKKLKGSAEVK</sequence>
<dbReference type="EMBL" id="BRXZ01000809">
    <property type="protein sequence ID" value="GMH54594.1"/>
    <property type="molecule type" value="Genomic_DNA"/>
</dbReference>
<dbReference type="PROSITE" id="PS50865">
    <property type="entry name" value="ZF_MYND_2"/>
    <property type="match status" value="1"/>
</dbReference>
<proteinExistence type="predicted"/>
<evidence type="ECO:0000313" key="6">
    <source>
        <dbReference type="EMBL" id="GMH54594.1"/>
    </source>
</evidence>
<dbReference type="Pfam" id="PF01753">
    <property type="entry name" value="zf-MYND"/>
    <property type="match status" value="1"/>
</dbReference>
<dbReference type="Proteomes" id="UP001165082">
    <property type="component" value="Unassembled WGS sequence"/>
</dbReference>
<evidence type="ECO:0000256" key="1">
    <source>
        <dbReference type="ARBA" id="ARBA00022723"/>
    </source>
</evidence>
<evidence type="ECO:0000256" key="3">
    <source>
        <dbReference type="ARBA" id="ARBA00022833"/>
    </source>
</evidence>
<dbReference type="AlphaFoldDB" id="A0A9W6ZQ78"/>
<dbReference type="Gene3D" id="6.10.140.2220">
    <property type="match status" value="1"/>
</dbReference>
<gene>
    <name evidence="6" type="ORF">TrRE_jg13200</name>
</gene>
<keyword evidence="7" id="KW-1185">Reference proteome</keyword>
<evidence type="ECO:0000259" key="5">
    <source>
        <dbReference type="PROSITE" id="PS50865"/>
    </source>
</evidence>
<protein>
    <recommendedName>
        <fullName evidence="5">MYND-type domain-containing protein</fullName>
    </recommendedName>
</protein>
<dbReference type="OrthoDB" id="206772at2759"/>
<evidence type="ECO:0000313" key="7">
    <source>
        <dbReference type="Proteomes" id="UP001165082"/>
    </source>
</evidence>
<keyword evidence="3" id="KW-0862">Zinc</keyword>
<comment type="caution">
    <text evidence="6">The sequence shown here is derived from an EMBL/GenBank/DDBJ whole genome shotgun (WGS) entry which is preliminary data.</text>
</comment>
<keyword evidence="2 4" id="KW-0863">Zinc-finger</keyword>
<dbReference type="InterPro" id="IPR002893">
    <property type="entry name" value="Znf_MYND"/>
</dbReference>
<dbReference type="GO" id="GO:0008270">
    <property type="term" value="F:zinc ion binding"/>
    <property type="evidence" value="ECO:0007669"/>
    <property type="project" value="UniProtKB-KW"/>
</dbReference>